<dbReference type="Proteomes" id="UP001250791">
    <property type="component" value="Unassembled WGS sequence"/>
</dbReference>
<reference evidence="1 2" key="1">
    <citation type="submission" date="2023-07" db="EMBL/GenBank/DDBJ databases">
        <title>Sorghum-associated microbial communities from plants grown in Nebraska, USA.</title>
        <authorList>
            <person name="Schachtman D."/>
        </authorList>
    </citation>
    <scope>NUCLEOTIDE SEQUENCE [LARGE SCALE GENOMIC DNA]</scope>
    <source>
        <strain evidence="1 2">3199</strain>
    </source>
</reference>
<accession>A0ABU1SYN9</accession>
<gene>
    <name evidence="1" type="ORF">J2W52_005685</name>
</gene>
<comment type="caution">
    <text evidence="1">The sequence shown here is derived from an EMBL/GenBank/DDBJ whole genome shotgun (WGS) entry which is preliminary data.</text>
</comment>
<protein>
    <submittedName>
        <fullName evidence="1">Uncharacterized protein</fullName>
    </submittedName>
</protein>
<dbReference type="EMBL" id="JAVDUP010000012">
    <property type="protein sequence ID" value="MDR6904052.1"/>
    <property type="molecule type" value="Genomic_DNA"/>
</dbReference>
<proteinExistence type="predicted"/>
<evidence type="ECO:0000313" key="2">
    <source>
        <dbReference type="Proteomes" id="UP001250791"/>
    </source>
</evidence>
<dbReference type="RefSeq" id="WP_112412873.1">
    <property type="nucleotide sequence ID" value="NZ_JAVDUP010000012.1"/>
</dbReference>
<sequence>MTTPAILQRNGHPIRRTPATHIFAVGQLVQLKNGFRTFPSRSTDIYRVTGTLPARGNMLQYRIRNEDERYERVTTEDALELVSVLPGAGATLVEKTFG</sequence>
<organism evidence="1 2">
    <name type="scientific">Rhizobium miluonense</name>
    <dbReference type="NCBI Taxonomy" id="411945"/>
    <lineage>
        <taxon>Bacteria</taxon>
        <taxon>Pseudomonadati</taxon>
        <taxon>Pseudomonadota</taxon>
        <taxon>Alphaproteobacteria</taxon>
        <taxon>Hyphomicrobiales</taxon>
        <taxon>Rhizobiaceae</taxon>
        <taxon>Rhizobium/Agrobacterium group</taxon>
        <taxon>Rhizobium</taxon>
    </lineage>
</organism>
<name>A0ABU1SYN9_9HYPH</name>
<keyword evidence="2" id="KW-1185">Reference proteome</keyword>
<evidence type="ECO:0000313" key="1">
    <source>
        <dbReference type="EMBL" id="MDR6904052.1"/>
    </source>
</evidence>